<comment type="caution">
    <text evidence="2">The sequence shown here is derived from an EMBL/GenBank/DDBJ whole genome shotgun (WGS) entry which is preliminary data.</text>
</comment>
<organism evidence="2 3">
    <name type="scientific">Snodgrassella alvi SCGC AB-598-J21</name>
    <dbReference type="NCBI Taxonomy" id="1385367"/>
    <lineage>
        <taxon>Bacteria</taxon>
        <taxon>Pseudomonadati</taxon>
        <taxon>Pseudomonadota</taxon>
        <taxon>Betaproteobacteria</taxon>
        <taxon>Neisseriales</taxon>
        <taxon>Neisseriaceae</taxon>
        <taxon>Snodgrassella</taxon>
    </lineage>
</organism>
<reference evidence="2 3" key="1">
    <citation type="journal article" date="2014" name="PLoS Genet.">
        <title>Hidden diversity in honey bee gut symbionts detected by single-cell genomics.</title>
        <authorList>
            <person name="Engel P."/>
            <person name="Stepanauskas R."/>
            <person name="Moran N."/>
        </authorList>
    </citation>
    <scope>NUCLEOTIDE SEQUENCE [LARGE SCALE GENOMIC DNA]</scope>
    <source>
        <strain evidence="2 3">SCGC AB-598-J21</strain>
    </source>
</reference>
<name>A0A074VYX8_9NEIS</name>
<dbReference type="EMBL" id="AVQL01000451">
    <property type="protein sequence ID" value="KEQ00419.1"/>
    <property type="molecule type" value="Genomic_DNA"/>
</dbReference>
<keyword evidence="1" id="KW-0812">Transmembrane</keyword>
<evidence type="ECO:0000313" key="2">
    <source>
        <dbReference type="EMBL" id="KEQ00419.1"/>
    </source>
</evidence>
<keyword evidence="1" id="KW-1133">Transmembrane helix</keyword>
<feature type="transmembrane region" description="Helical" evidence="1">
    <location>
        <begin position="32"/>
        <end position="51"/>
    </location>
</feature>
<dbReference type="Proteomes" id="UP000027644">
    <property type="component" value="Unassembled WGS sequence"/>
</dbReference>
<sequence length="158" mass="17742">MTKAIKWFYWLLDFRFLPDRLQNWLFGTGTRIIEVLNGFAMLGFALVFGLHGDEIIKEDLYGKFPHLYPKVFVTILIVVAIGQLFTAFCHSSRSNILSGCCLLWSALIWFVISGTFIAAYPPLSTGMTTYPLIAIICALAGRNLIKNTQQAEDKKGGE</sequence>
<feature type="transmembrane region" description="Helical" evidence="1">
    <location>
        <begin position="101"/>
        <end position="121"/>
    </location>
</feature>
<accession>A0A074VYX8</accession>
<protein>
    <submittedName>
        <fullName evidence="2">Tripartite tricarboxylate transporter TctB family</fullName>
    </submittedName>
</protein>
<keyword evidence="1" id="KW-0472">Membrane</keyword>
<evidence type="ECO:0000256" key="1">
    <source>
        <dbReference type="SAM" id="Phobius"/>
    </source>
</evidence>
<proteinExistence type="predicted"/>
<dbReference type="AlphaFoldDB" id="A0A074VYX8"/>
<evidence type="ECO:0000313" key="3">
    <source>
        <dbReference type="Proteomes" id="UP000027644"/>
    </source>
</evidence>
<feature type="transmembrane region" description="Helical" evidence="1">
    <location>
        <begin position="71"/>
        <end position="89"/>
    </location>
</feature>
<gene>
    <name evidence="2" type="ORF">SASC598J21_018200</name>
</gene>
<feature type="transmembrane region" description="Helical" evidence="1">
    <location>
        <begin position="127"/>
        <end position="145"/>
    </location>
</feature>